<sequence length="209" mass="23317">MGKSIPQKCTRIIASINRKLHIIFVFLDHAALLIVPFVAFTRNNPAYPIFRGIYDFETFGFPVILTVKLVLATGTCLMSRVLLGVGAFIQNLGVCGAIIQYLWTTRLLSRLEKLKFRHSVGIHNSLKVMSTIHHDLYRELVTVCLLNAISVVTGTMSLYYLVVQMTNKLNVGEINPLILVTGITALVIIISSMKSSIEYLSETTRSSKE</sequence>
<feature type="transmembrane region" description="Helical" evidence="1">
    <location>
        <begin position="174"/>
        <end position="193"/>
    </location>
</feature>
<organism evidence="2 3">
    <name type="scientific">Folsomia candida</name>
    <name type="common">Springtail</name>
    <dbReference type="NCBI Taxonomy" id="158441"/>
    <lineage>
        <taxon>Eukaryota</taxon>
        <taxon>Metazoa</taxon>
        <taxon>Ecdysozoa</taxon>
        <taxon>Arthropoda</taxon>
        <taxon>Hexapoda</taxon>
        <taxon>Collembola</taxon>
        <taxon>Entomobryomorpha</taxon>
        <taxon>Isotomoidea</taxon>
        <taxon>Isotomidae</taxon>
        <taxon>Proisotominae</taxon>
        <taxon>Folsomia</taxon>
    </lineage>
</organism>
<dbReference type="Proteomes" id="UP000198287">
    <property type="component" value="Unassembled WGS sequence"/>
</dbReference>
<keyword evidence="1" id="KW-1133">Transmembrane helix</keyword>
<dbReference type="AlphaFoldDB" id="A0A226DUI3"/>
<dbReference type="EMBL" id="LNIX01000010">
    <property type="protein sequence ID" value="OXA49142.1"/>
    <property type="molecule type" value="Genomic_DNA"/>
</dbReference>
<gene>
    <name evidence="2" type="ORF">Fcan01_15997</name>
</gene>
<keyword evidence="1" id="KW-0472">Membrane</keyword>
<evidence type="ECO:0000256" key="1">
    <source>
        <dbReference type="SAM" id="Phobius"/>
    </source>
</evidence>
<evidence type="ECO:0000313" key="2">
    <source>
        <dbReference type="EMBL" id="OXA49142.1"/>
    </source>
</evidence>
<comment type="caution">
    <text evidence="2">The sequence shown here is derived from an EMBL/GenBank/DDBJ whole genome shotgun (WGS) entry which is preliminary data.</text>
</comment>
<keyword evidence="3" id="KW-1185">Reference proteome</keyword>
<feature type="transmembrane region" description="Helical" evidence="1">
    <location>
        <begin position="59"/>
        <end position="78"/>
    </location>
</feature>
<keyword evidence="1" id="KW-0812">Transmembrane</keyword>
<evidence type="ECO:0000313" key="3">
    <source>
        <dbReference type="Proteomes" id="UP000198287"/>
    </source>
</evidence>
<accession>A0A226DUI3</accession>
<proteinExistence type="predicted"/>
<name>A0A226DUI3_FOLCA</name>
<feature type="transmembrane region" description="Helical" evidence="1">
    <location>
        <begin position="85"/>
        <end position="103"/>
    </location>
</feature>
<reference evidence="2 3" key="1">
    <citation type="submission" date="2015-12" db="EMBL/GenBank/DDBJ databases">
        <title>The genome of Folsomia candida.</title>
        <authorList>
            <person name="Faddeeva A."/>
            <person name="Derks M.F."/>
            <person name="Anvar Y."/>
            <person name="Smit S."/>
            <person name="Van Straalen N."/>
            <person name="Roelofs D."/>
        </authorList>
    </citation>
    <scope>NUCLEOTIDE SEQUENCE [LARGE SCALE GENOMIC DNA]</scope>
    <source>
        <strain evidence="2 3">VU population</strain>
        <tissue evidence="2">Whole body</tissue>
    </source>
</reference>
<feature type="transmembrane region" description="Helical" evidence="1">
    <location>
        <begin position="20"/>
        <end position="39"/>
    </location>
</feature>
<feature type="transmembrane region" description="Helical" evidence="1">
    <location>
        <begin position="140"/>
        <end position="162"/>
    </location>
</feature>
<protein>
    <submittedName>
        <fullName evidence="2">Uncharacterized protein</fullName>
    </submittedName>
</protein>